<keyword evidence="6" id="KW-0614">Plasmid</keyword>
<dbReference type="InterPro" id="IPR000683">
    <property type="entry name" value="Gfo/Idh/MocA-like_OxRdtase_N"/>
</dbReference>
<dbReference type="SUPFAM" id="SSF55347">
    <property type="entry name" value="Glyceraldehyde-3-phosphate dehydrogenase-like, C-terminal domain"/>
    <property type="match status" value="1"/>
</dbReference>
<dbReference type="SUPFAM" id="SSF51735">
    <property type="entry name" value="NAD(P)-binding Rossmann-fold domains"/>
    <property type="match status" value="1"/>
</dbReference>
<name>A0AAU7U5W0_9DEIO</name>
<dbReference type="PANTHER" id="PTHR22604:SF105">
    <property type="entry name" value="TRANS-1,2-DIHYDROBENZENE-1,2-DIOL DEHYDROGENASE"/>
    <property type="match status" value="1"/>
</dbReference>
<evidence type="ECO:0000259" key="5">
    <source>
        <dbReference type="Pfam" id="PF22725"/>
    </source>
</evidence>
<dbReference type="KEGG" id="dsc:ABOD76_03210"/>
<dbReference type="Pfam" id="PF01408">
    <property type="entry name" value="GFO_IDH_MocA"/>
    <property type="match status" value="1"/>
</dbReference>
<feature type="compositionally biased region" description="Basic and acidic residues" evidence="3">
    <location>
        <begin position="51"/>
        <end position="61"/>
    </location>
</feature>
<dbReference type="InterPro" id="IPR055170">
    <property type="entry name" value="GFO_IDH_MocA-like_dom"/>
</dbReference>
<feature type="domain" description="Gfo/Idh/MocA-like oxidoreductase N-terminal" evidence="4">
    <location>
        <begin position="64"/>
        <end position="187"/>
    </location>
</feature>
<dbReference type="Gene3D" id="3.40.50.720">
    <property type="entry name" value="NAD(P)-binding Rossmann-like Domain"/>
    <property type="match status" value="1"/>
</dbReference>
<dbReference type="PROSITE" id="PS51318">
    <property type="entry name" value="TAT"/>
    <property type="match status" value="1"/>
</dbReference>
<geneLocation type="plasmid" evidence="6">
    <name>pDson01</name>
</geneLocation>
<dbReference type="GO" id="GO:0000166">
    <property type="term" value="F:nucleotide binding"/>
    <property type="evidence" value="ECO:0007669"/>
    <property type="project" value="InterPro"/>
</dbReference>
<dbReference type="InterPro" id="IPR036291">
    <property type="entry name" value="NAD(P)-bd_dom_sf"/>
</dbReference>
<dbReference type="Gene3D" id="3.30.360.10">
    <property type="entry name" value="Dihydrodipicolinate Reductase, domain 2"/>
    <property type="match status" value="1"/>
</dbReference>
<dbReference type="RefSeq" id="WP_350241399.1">
    <property type="nucleotide sequence ID" value="NZ_CP158297.1"/>
</dbReference>
<keyword evidence="2" id="KW-0560">Oxidoreductase</keyword>
<evidence type="ECO:0000256" key="3">
    <source>
        <dbReference type="SAM" id="MobiDB-lite"/>
    </source>
</evidence>
<evidence type="ECO:0000259" key="4">
    <source>
        <dbReference type="Pfam" id="PF01408"/>
    </source>
</evidence>
<dbReference type="InterPro" id="IPR008354">
    <property type="entry name" value="Glc-Fru_OxRdtase_bac"/>
</dbReference>
<feature type="region of interest" description="Disordered" evidence="3">
    <location>
        <begin position="38"/>
        <end position="61"/>
    </location>
</feature>
<protein>
    <submittedName>
        <fullName evidence="6">Gfo/Idh/MocA family oxidoreductase</fullName>
    </submittedName>
</protein>
<sequence>MTDRPEESSPPTTDLDRRQFLGRAALGLVAATLTPALAQSLAPTEKPSTPPEERSPLPEDQRVGYAIIGLGAISLGQMMPAIRESKRSRITALVSGDPAKARKVAQQYGVDPSSIYTYDTFDQIRDNPAVQAVYIALPNSMHREYTERAARAGKHVLTEKPMTVSPEDAQAMIDACARAGVKLMVAYRAHFEPRHVEAARLTQAHAFGRPKIIQGEFVQNMGDPEQWRLKRALAGGGALPDIGLYPLNFASYVLNEQPSSVVANIYSTPGDPRFREVEESVGFSLRFPSGVLAQISTSYGAHRSGRFRVMSERGWTDLNPAFQYEGNQLSVGRRVGQQEGTEQRTVENKNQFTLEVDHFSQAVREHTPLKTPGEMGLQDHRIMAAIYRSAQEGRSIPLDG</sequence>
<feature type="domain" description="GFO/IDH/MocA-like oxidoreductase" evidence="5">
    <location>
        <begin position="196"/>
        <end position="315"/>
    </location>
</feature>
<gene>
    <name evidence="6" type="ORF">ABOD76_03210</name>
</gene>
<dbReference type="GO" id="GO:0016491">
    <property type="term" value="F:oxidoreductase activity"/>
    <property type="evidence" value="ECO:0007669"/>
    <property type="project" value="UniProtKB-KW"/>
</dbReference>
<dbReference type="InterPro" id="IPR006311">
    <property type="entry name" value="TAT_signal"/>
</dbReference>
<reference evidence="6" key="1">
    <citation type="submission" date="2024-06" db="EMBL/GenBank/DDBJ databases">
        <title>Draft Genome Sequence of Deinococcus sonorensis Type Strain KR-87, a Biofilm Producing Representative of the Genus Deinococcus.</title>
        <authorList>
            <person name="Boren L.S."/>
            <person name="Grosso R.A."/>
            <person name="Hugenberg-Cox A.N."/>
            <person name="Hill J.T.E."/>
            <person name="Albert C.M."/>
            <person name="Tuohy J.M."/>
        </authorList>
    </citation>
    <scope>NUCLEOTIDE SEQUENCE</scope>
    <source>
        <strain evidence="6">KR-87</strain>
        <plasmid evidence="6">pDson01</plasmid>
    </source>
</reference>
<dbReference type="PANTHER" id="PTHR22604">
    <property type="entry name" value="OXIDOREDUCTASES"/>
    <property type="match status" value="1"/>
</dbReference>
<dbReference type="InterPro" id="IPR050984">
    <property type="entry name" value="Gfo/Idh/MocA_domain"/>
</dbReference>
<accession>A0AAU7U5W0</accession>
<evidence type="ECO:0000256" key="2">
    <source>
        <dbReference type="ARBA" id="ARBA00023002"/>
    </source>
</evidence>
<organism evidence="6">
    <name type="scientific">Deinococcus sonorensis KR-87</name>
    <dbReference type="NCBI Taxonomy" id="694439"/>
    <lineage>
        <taxon>Bacteria</taxon>
        <taxon>Thermotogati</taxon>
        <taxon>Deinococcota</taxon>
        <taxon>Deinococci</taxon>
        <taxon>Deinococcales</taxon>
        <taxon>Deinococcaceae</taxon>
        <taxon>Deinococcus</taxon>
    </lineage>
</organism>
<dbReference type="EMBL" id="CP158297">
    <property type="protein sequence ID" value="XBV83711.1"/>
    <property type="molecule type" value="Genomic_DNA"/>
</dbReference>
<dbReference type="PRINTS" id="PR01775">
    <property type="entry name" value="GLFROXRDTASE"/>
</dbReference>
<comment type="similarity">
    <text evidence="1">Belongs to the Gfo/Idh/MocA family.</text>
</comment>
<dbReference type="AlphaFoldDB" id="A0AAU7U5W0"/>
<evidence type="ECO:0000313" key="6">
    <source>
        <dbReference type="EMBL" id="XBV83711.1"/>
    </source>
</evidence>
<dbReference type="Pfam" id="PF22725">
    <property type="entry name" value="GFO_IDH_MocA_C3"/>
    <property type="match status" value="1"/>
</dbReference>
<proteinExistence type="inferred from homology"/>
<evidence type="ECO:0000256" key="1">
    <source>
        <dbReference type="ARBA" id="ARBA00010928"/>
    </source>
</evidence>